<organism evidence="1 2">
    <name type="scientific">Cohnella soli</name>
    <dbReference type="NCBI Taxonomy" id="425005"/>
    <lineage>
        <taxon>Bacteria</taxon>
        <taxon>Bacillati</taxon>
        <taxon>Bacillota</taxon>
        <taxon>Bacilli</taxon>
        <taxon>Bacillales</taxon>
        <taxon>Paenibacillaceae</taxon>
        <taxon>Cohnella</taxon>
    </lineage>
</organism>
<evidence type="ECO:0000313" key="2">
    <source>
        <dbReference type="Proteomes" id="UP001596113"/>
    </source>
</evidence>
<comment type="caution">
    <text evidence="1">The sequence shown here is derived from an EMBL/GenBank/DDBJ whole genome shotgun (WGS) entry which is preliminary data.</text>
</comment>
<evidence type="ECO:0008006" key="3">
    <source>
        <dbReference type="Google" id="ProtNLM"/>
    </source>
</evidence>
<dbReference type="Proteomes" id="UP001596113">
    <property type="component" value="Unassembled WGS sequence"/>
</dbReference>
<sequence>MSYDDQDDVLRWAELDEVMEIVLSLKPKMHALNRWFYTKRSPADADELLIDTWLLVHNARSDGGPVSEGKFAWEPINQIAMQAFKMRETLQDKHSSTTRLEQQFMELRQYALKLEKAVVRQHYLLDTGRIATDIGTISWASKILKKSEITVRRYINVKKIWAFQVTKFWWIPIEELKLLLGGGDGDE</sequence>
<proteinExistence type="predicted"/>
<protein>
    <recommendedName>
        <fullName evidence="3">Sigma-70 family RNA polymerase sigma factor</fullName>
    </recommendedName>
</protein>
<dbReference type="RefSeq" id="WP_378130945.1">
    <property type="nucleotide sequence ID" value="NZ_JBHSMI010000012.1"/>
</dbReference>
<evidence type="ECO:0000313" key="1">
    <source>
        <dbReference type="EMBL" id="MFC5402469.1"/>
    </source>
</evidence>
<reference evidence="2" key="1">
    <citation type="journal article" date="2019" name="Int. J. Syst. Evol. Microbiol.">
        <title>The Global Catalogue of Microorganisms (GCM) 10K type strain sequencing project: providing services to taxonomists for standard genome sequencing and annotation.</title>
        <authorList>
            <consortium name="The Broad Institute Genomics Platform"/>
            <consortium name="The Broad Institute Genome Sequencing Center for Infectious Disease"/>
            <person name="Wu L."/>
            <person name="Ma J."/>
        </authorList>
    </citation>
    <scope>NUCLEOTIDE SEQUENCE [LARGE SCALE GENOMIC DNA]</scope>
    <source>
        <strain evidence="2">CGMCC 1.18575</strain>
    </source>
</reference>
<name>A0ABW0HPM8_9BACL</name>
<accession>A0ABW0HPM8</accession>
<dbReference type="EMBL" id="JBHSMI010000012">
    <property type="protein sequence ID" value="MFC5402469.1"/>
    <property type="molecule type" value="Genomic_DNA"/>
</dbReference>
<gene>
    <name evidence="1" type="ORF">ACFPOF_06930</name>
</gene>
<keyword evidence="2" id="KW-1185">Reference proteome</keyword>